<name>A0A2N0NXS8_9GLOM</name>
<organism evidence="1 2">
    <name type="scientific">Rhizophagus irregularis</name>
    <dbReference type="NCBI Taxonomy" id="588596"/>
    <lineage>
        <taxon>Eukaryota</taxon>
        <taxon>Fungi</taxon>
        <taxon>Fungi incertae sedis</taxon>
        <taxon>Mucoromycota</taxon>
        <taxon>Glomeromycotina</taxon>
        <taxon>Glomeromycetes</taxon>
        <taxon>Glomerales</taxon>
        <taxon>Glomeraceae</taxon>
        <taxon>Rhizophagus</taxon>
    </lineage>
</organism>
<reference evidence="1 2" key="2">
    <citation type="submission" date="2017-09" db="EMBL/GenBank/DDBJ databases">
        <title>Extensive intraspecific genome diversity in a model arbuscular mycorrhizal fungus.</title>
        <authorList>
            <person name="Chen E.C."/>
            <person name="Morin E."/>
            <person name="Beaudet D."/>
            <person name="Noel J."/>
            <person name="Ndikumana S."/>
            <person name="Charron P."/>
            <person name="St-Onge C."/>
            <person name="Giorgi J."/>
            <person name="Grigoriev I.V."/>
            <person name="Roux C."/>
            <person name="Martin F.M."/>
            <person name="Corradi N."/>
        </authorList>
    </citation>
    <scope>NUCLEOTIDE SEQUENCE [LARGE SCALE GENOMIC DNA]</scope>
    <source>
        <strain evidence="1 2">A5</strain>
    </source>
</reference>
<accession>A0A2N0NXS8</accession>
<evidence type="ECO:0000313" key="2">
    <source>
        <dbReference type="Proteomes" id="UP000232722"/>
    </source>
</evidence>
<protein>
    <submittedName>
        <fullName evidence="1">Uncharacterized protein</fullName>
    </submittedName>
</protein>
<evidence type="ECO:0000313" key="1">
    <source>
        <dbReference type="EMBL" id="PKB99370.1"/>
    </source>
</evidence>
<proteinExistence type="predicted"/>
<gene>
    <name evidence="1" type="ORF">RhiirA5_429813</name>
</gene>
<comment type="caution">
    <text evidence="1">The sequence shown here is derived from an EMBL/GenBank/DDBJ whole genome shotgun (WGS) entry which is preliminary data.</text>
</comment>
<dbReference type="EMBL" id="LLXJ01002221">
    <property type="protein sequence ID" value="PKB99370.1"/>
    <property type="molecule type" value="Genomic_DNA"/>
</dbReference>
<reference evidence="1 2" key="1">
    <citation type="submission" date="2016-04" db="EMBL/GenBank/DDBJ databases">
        <title>Genome analyses suggest a sexual origin of heterokaryosis in a supposedly ancient asexual fungus.</title>
        <authorList>
            <person name="Ropars J."/>
            <person name="Sedzielewska K."/>
            <person name="Noel J."/>
            <person name="Charron P."/>
            <person name="Farinelli L."/>
            <person name="Marton T."/>
            <person name="Kruger M."/>
            <person name="Pelin A."/>
            <person name="Brachmann A."/>
            <person name="Corradi N."/>
        </authorList>
    </citation>
    <scope>NUCLEOTIDE SEQUENCE [LARGE SCALE GENOMIC DNA]</scope>
    <source>
        <strain evidence="1 2">A5</strain>
    </source>
</reference>
<dbReference type="Proteomes" id="UP000232722">
    <property type="component" value="Unassembled WGS sequence"/>
</dbReference>
<sequence length="69" mass="7800">MQESLNVATQKYIGDCDEPNVIHNIYPMITNIISNLLANIFIGEEESQSEEVIVTFSELMIDITKIVNI</sequence>
<dbReference type="AlphaFoldDB" id="A0A2N0NXS8"/>